<sequence length="183" mass="22078">MKTNKNRKEIQELTFSKFTDQELADAYIFPSEELQNAQEKDAEKDFWINRRKQFENKSENEKMYNRLLQLKFQLEDYIGSSQYHKAFNFGYFLNEYVNRQDKKDKQFAIEVDVTPAVLSQYINNHRKPKDEFVIRLELHSGGMIPAISWFKVLQKDKEHDIITNQKLRLEESKHVKNRLEFAY</sequence>
<name>A0A1G7VJV3_9SPHI</name>
<dbReference type="EMBL" id="FNCH01000008">
    <property type="protein sequence ID" value="SDG59967.1"/>
    <property type="molecule type" value="Genomic_DNA"/>
</dbReference>
<evidence type="ECO:0000313" key="2">
    <source>
        <dbReference type="Proteomes" id="UP000199643"/>
    </source>
</evidence>
<keyword evidence="2" id="KW-1185">Reference proteome</keyword>
<dbReference type="STRING" id="405671.SAMN05421827_108120"/>
<dbReference type="OrthoDB" id="1493507at2"/>
<reference evidence="2" key="1">
    <citation type="submission" date="2016-10" db="EMBL/GenBank/DDBJ databases">
        <authorList>
            <person name="Varghese N."/>
            <person name="Submissions S."/>
        </authorList>
    </citation>
    <scope>NUCLEOTIDE SEQUENCE [LARGE SCALE GENOMIC DNA]</scope>
    <source>
        <strain evidence="2">DSM 17933</strain>
    </source>
</reference>
<organism evidence="1 2">
    <name type="scientific">Pedobacter terrae</name>
    <dbReference type="NCBI Taxonomy" id="405671"/>
    <lineage>
        <taxon>Bacteria</taxon>
        <taxon>Pseudomonadati</taxon>
        <taxon>Bacteroidota</taxon>
        <taxon>Sphingobacteriia</taxon>
        <taxon>Sphingobacteriales</taxon>
        <taxon>Sphingobacteriaceae</taxon>
        <taxon>Pedobacter</taxon>
    </lineage>
</organism>
<evidence type="ECO:0000313" key="1">
    <source>
        <dbReference type="EMBL" id="SDG59967.1"/>
    </source>
</evidence>
<dbReference type="AlphaFoldDB" id="A0A1G7VJV3"/>
<dbReference type="InterPro" id="IPR010982">
    <property type="entry name" value="Lambda_DNA-bd_dom_sf"/>
</dbReference>
<dbReference type="Proteomes" id="UP000199643">
    <property type="component" value="Unassembled WGS sequence"/>
</dbReference>
<protein>
    <submittedName>
        <fullName evidence="1">Uncharacterized protein</fullName>
    </submittedName>
</protein>
<dbReference type="Gene3D" id="1.10.260.40">
    <property type="entry name" value="lambda repressor-like DNA-binding domains"/>
    <property type="match status" value="1"/>
</dbReference>
<accession>A0A1G7VJV3</accession>
<proteinExistence type="predicted"/>
<dbReference type="GO" id="GO:0003677">
    <property type="term" value="F:DNA binding"/>
    <property type="evidence" value="ECO:0007669"/>
    <property type="project" value="InterPro"/>
</dbReference>
<dbReference type="RefSeq" id="WP_090500137.1">
    <property type="nucleotide sequence ID" value="NZ_FNCH01000008.1"/>
</dbReference>
<gene>
    <name evidence="1" type="ORF">SAMN05421827_108120</name>
</gene>
<dbReference type="SUPFAM" id="SSF47413">
    <property type="entry name" value="lambda repressor-like DNA-binding domains"/>
    <property type="match status" value="1"/>
</dbReference>